<name>A0A4Q0P7J6_9FLAO</name>
<reference evidence="4 5" key="1">
    <citation type="submission" date="2018-07" db="EMBL/GenBank/DDBJ databases">
        <title>Leeuwenhoekiella genomics.</title>
        <authorList>
            <person name="Tahon G."/>
            <person name="Willems A."/>
        </authorList>
    </citation>
    <scope>NUCLEOTIDE SEQUENCE [LARGE SCALE GENOMIC DNA]</scope>
    <source>
        <strain evidence="4 5">LMG 22550</strain>
    </source>
</reference>
<organism evidence="4 5">
    <name type="scientific">Leeuwenhoekiella aequorea</name>
    <dbReference type="NCBI Taxonomy" id="283736"/>
    <lineage>
        <taxon>Bacteria</taxon>
        <taxon>Pseudomonadati</taxon>
        <taxon>Bacteroidota</taxon>
        <taxon>Flavobacteriia</taxon>
        <taxon>Flavobacteriales</taxon>
        <taxon>Flavobacteriaceae</taxon>
        <taxon>Leeuwenhoekiella</taxon>
    </lineage>
</organism>
<dbReference type="RefSeq" id="WP_128757586.1">
    <property type="nucleotide sequence ID" value="NZ_QOVM01000003.1"/>
</dbReference>
<dbReference type="PANTHER" id="PTHR30273">
    <property type="entry name" value="PERIPLASMIC SIGNAL SENSOR AND SIGMA FACTOR ACTIVATOR FECR-RELATED"/>
    <property type="match status" value="1"/>
</dbReference>
<accession>A0A4Q0P7J6</accession>
<evidence type="ECO:0000256" key="1">
    <source>
        <dbReference type="SAM" id="Phobius"/>
    </source>
</evidence>
<evidence type="ECO:0000259" key="3">
    <source>
        <dbReference type="Pfam" id="PF16344"/>
    </source>
</evidence>
<dbReference type="Gene3D" id="3.55.50.30">
    <property type="match status" value="1"/>
</dbReference>
<feature type="transmembrane region" description="Helical" evidence="1">
    <location>
        <begin position="87"/>
        <end position="107"/>
    </location>
</feature>
<evidence type="ECO:0000313" key="5">
    <source>
        <dbReference type="Proteomes" id="UP000289238"/>
    </source>
</evidence>
<proteinExistence type="predicted"/>
<dbReference type="InterPro" id="IPR032508">
    <property type="entry name" value="FecR_C"/>
</dbReference>
<dbReference type="Pfam" id="PF04773">
    <property type="entry name" value="FecR"/>
    <property type="match status" value="1"/>
</dbReference>
<evidence type="ECO:0000259" key="2">
    <source>
        <dbReference type="Pfam" id="PF04773"/>
    </source>
</evidence>
<dbReference type="InterPro" id="IPR006860">
    <property type="entry name" value="FecR"/>
</dbReference>
<dbReference type="AlphaFoldDB" id="A0A4Q0P7J6"/>
<dbReference type="EMBL" id="QOVM01000003">
    <property type="protein sequence ID" value="RXG22597.1"/>
    <property type="molecule type" value="Genomic_DNA"/>
</dbReference>
<dbReference type="PANTHER" id="PTHR30273:SF2">
    <property type="entry name" value="PROTEIN FECR"/>
    <property type="match status" value="1"/>
</dbReference>
<feature type="domain" description="FecR protein" evidence="2">
    <location>
        <begin position="174"/>
        <end position="270"/>
    </location>
</feature>
<sequence>MKKEIRLLLKYLNRRISPEDRIWIEEWINKTPENKAFYNKLKELKAAGTDLHTLQNLDVESAWEEVLVKVEDRKAVIPLQTSRRKSFYRYAAVAAVAGICILLNFYYQPFASDFNSSSTVNSLSVETGDGKVEFIKTESTKQLFNSAGEAIASQNADTLIYKPILNSEDITYNTLNVPHGKMFTLKLGDGSSIRLNAGSRITYPIAFKSGEKRLITLHGEAYFNVSKREDQPFVINTQGVNVEVLGTSFNVNSYTENAEVTVALVEGSVKMYNEKSTQNPSVYLKPNQLGSFNIKAGSLLVADANIWEHVAWLEGRLIIREATFTEILQKLERKYNVTIINKNTSVKTDQFNASFDVETIDEVLEAFALDAPFKFTRTNTLITITNK</sequence>
<evidence type="ECO:0000313" key="4">
    <source>
        <dbReference type="EMBL" id="RXG22597.1"/>
    </source>
</evidence>
<dbReference type="GO" id="GO:0016989">
    <property type="term" value="F:sigma factor antagonist activity"/>
    <property type="evidence" value="ECO:0007669"/>
    <property type="project" value="TreeGrafter"/>
</dbReference>
<dbReference type="Gene3D" id="2.60.120.1440">
    <property type="match status" value="1"/>
</dbReference>
<feature type="domain" description="Protein FecR C-terminal" evidence="3">
    <location>
        <begin position="317"/>
        <end position="384"/>
    </location>
</feature>
<comment type="caution">
    <text evidence="4">The sequence shown here is derived from an EMBL/GenBank/DDBJ whole genome shotgun (WGS) entry which is preliminary data.</text>
</comment>
<dbReference type="Proteomes" id="UP000289238">
    <property type="component" value="Unassembled WGS sequence"/>
</dbReference>
<dbReference type="InterPro" id="IPR012373">
    <property type="entry name" value="Ferrdict_sens_TM"/>
</dbReference>
<dbReference type="OrthoDB" id="704021at2"/>
<keyword evidence="1" id="KW-0812">Transmembrane</keyword>
<keyword evidence="5" id="KW-1185">Reference proteome</keyword>
<keyword evidence="1" id="KW-0472">Membrane</keyword>
<protein>
    <submittedName>
        <fullName evidence="4">FecR family protein</fullName>
    </submittedName>
</protein>
<keyword evidence="1" id="KW-1133">Transmembrane helix</keyword>
<dbReference type="Pfam" id="PF16344">
    <property type="entry name" value="FecR_C"/>
    <property type="match status" value="1"/>
</dbReference>
<gene>
    <name evidence="4" type="ORF">DSM00_1697</name>
</gene>